<accession>A0AAD3Y4J3</accession>
<dbReference type="PROSITE" id="PS51795">
    <property type="entry name" value="ZF_FLZ"/>
    <property type="match status" value="1"/>
</dbReference>
<evidence type="ECO:0000256" key="2">
    <source>
        <dbReference type="ARBA" id="ARBA00009374"/>
    </source>
</evidence>
<organism evidence="8 9">
    <name type="scientific">Nepenthes gracilis</name>
    <name type="common">Slender pitcher plant</name>
    <dbReference type="NCBI Taxonomy" id="150966"/>
    <lineage>
        <taxon>Eukaryota</taxon>
        <taxon>Viridiplantae</taxon>
        <taxon>Streptophyta</taxon>
        <taxon>Embryophyta</taxon>
        <taxon>Tracheophyta</taxon>
        <taxon>Spermatophyta</taxon>
        <taxon>Magnoliopsida</taxon>
        <taxon>eudicotyledons</taxon>
        <taxon>Gunneridae</taxon>
        <taxon>Pentapetalae</taxon>
        <taxon>Caryophyllales</taxon>
        <taxon>Nepenthaceae</taxon>
        <taxon>Nepenthes</taxon>
    </lineage>
</organism>
<dbReference type="PANTHER" id="PTHR33059:SF84">
    <property type="entry name" value="FCS-LIKE ZINC FINGER 15"/>
    <property type="match status" value="1"/>
</dbReference>
<gene>
    <name evidence="8" type="ORF">Nepgr_031150</name>
</gene>
<sequence>MIGLGVVLEAQENASSTSNSKKTQVIDKAALIKPSPPPCYPVPPSTPPLTTPQIFPGPLFPAANFLDACFLCRKKLLPGNDIYMYKGDRAFCSEECRHRQILTDEEEMVRELGQLFMGPH</sequence>
<dbReference type="GO" id="GO:0008270">
    <property type="term" value="F:zinc ion binding"/>
    <property type="evidence" value="ECO:0007669"/>
    <property type="project" value="UniProtKB-KW"/>
</dbReference>
<dbReference type="PANTHER" id="PTHR33059">
    <property type="entry name" value="FCS-LIKE ZINC FINGER 5"/>
    <property type="match status" value="1"/>
</dbReference>
<evidence type="ECO:0000256" key="3">
    <source>
        <dbReference type="ARBA" id="ARBA00022490"/>
    </source>
</evidence>
<feature type="zinc finger region" description="FLZ-type" evidence="6">
    <location>
        <begin position="64"/>
        <end position="108"/>
    </location>
</feature>
<protein>
    <recommendedName>
        <fullName evidence="7">FLZ-type domain-containing protein</fullName>
    </recommendedName>
</protein>
<evidence type="ECO:0000256" key="1">
    <source>
        <dbReference type="ARBA" id="ARBA00004496"/>
    </source>
</evidence>
<keyword evidence="3" id="KW-0963">Cytoplasm</keyword>
<comment type="caution">
    <text evidence="8">The sequence shown here is derived from an EMBL/GenBank/DDBJ whole genome shotgun (WGS) entry which is preliminary data.</text>
</comment>
<comment type="similarity">
    <text evidence="2">Belongs to the FLZ family.</text>
</comment>
<reference evidence="8" key="1">
    <citation type="submission" date="2023-05" db="EMBL/GenBank/DDBJ databases">
        <title>Nepenthes gracilis genome sequencing.</title>
        <authorList>
            <person name="Fukushima K."/>
        </authorList>
    </citation>
    <scope>NUCLEOTIDE SEQUENCE</scope>
    <source>
        <strain evidence="8">SING2019-196</strain>
    </source>
</reference>
<keyword evidence="4" id="KW-0479">Metal-binding</keyword>
<dbReference type="AlphaFoldDB" id="A0AAD3Y4J3"/>
<evidence type="ECO:0000313" key="8">
    <source>
        <dbReference type="EMBL" id="GMH29307.1"/>
    </source>
</evidence>
<comment type="subcellular location">
    <subcellularLocation>
        <location evidence="1">Cytoplasm</location>
    </subcellularLocation>
</comment>
<dbReference type="EMBL" id="BSYO01000036">
    <property type="protein sequence ID" value="GMH29307.1"/>
    <property type="molecule type" value="Genomic_DNA"/>
</dbReference>
<feature type="domain" description="FLZ-type" evidence="7">
    <location>
        <begin position="64"/>
        <end position="108"/>
    </location>
</feature>
<evidence type="ECO:0000256" key="5">
    <source>
        <dbReference type="ARBA" id="ARBA00022771"/>
    </source>
</evidence>
<keyword evidence="5" id="KW-0862">Zinc</keyword>
<dbReference type="InterPro" id="IPR007650">
    <property type="entry name" value="Zf-FLZ_dom"/>
</dbReference>
<keyword evidence="5" id="KW-0863">Zinc-finger</keyword>
<evidence type="ECO:0000313" key="9">
    <source>
        <dbReference type="Proteomes" id="UP001279734"/>
    </source>
</evidence>
<evidence type="ECO:0000256" key="6">
    <source>
        <dbReference type="PROSITE-ProRule" id="PRU01131"/>
    </source>
</evidence>
<name>A0AAD3Y4J3_NEPGR</name>
<keyword evidence="9" id="KW-1185">Reference proteome</keyword>
<evidence type="ECO:0000256" key="4">
    <source>
        <dbReference type="ARBA" id="ARBA00022723"/>
    </source>
</evidence>
<proteinExistence type="inferred from homology"/>
<dbReference type="Pfam" id="PF04570">
    <property type="entry name" value="zf-FLZ"/>
    <property type="match status" value="1"/>
</dbReference>
<dbReference type="GO" id="GO:0005737">
    <property type="term" value="C:cytoplasm"/>
    <property type="evidence" value="ECO:0007669"/>
    <property type="project" value="UniProtKB-SubCell"/>
</dbReference>
<dbReference type="Proteomes" id="UP001279734">
    <property type="component" value="Unassembled WGS sequence"/>
</dbReference>
<evidence type="ECO:0000259" key="7">
    <source>
        <dbReference type="PROSITE" id="PS51795"/>
    </source>
</evidence>